<keyword evidence="3" id="KW-1185">Reference proteome</keyword>
<dbReference type="RefSeq" id="WP_145362323.1">
    <property type="nucleotide sequence ID" value="NZ_CP036268.1"/>
</dbReference>
<sequence length="983" mass="109198" precursor="true">MTISDQNLLTAVTAVALSVTSAISACAHWEDLEQDAQIATPRKPVEAPQPSDNPMLDVYETSPVHVHVDASGRVWRTLLPQIEEQDNAAAKAEVEKQFSLGKPALRHFRPLLFEPSGRAWFAYRYGTRVFGYDGQNWVERELDWTESAIDVPNNTLSDSSTSRLTGNCPSRGQYYTATSNRSTPHAAWLIGGKGIHRFAAGKWSSLRIVPENKIVMGRTGAGAIKLSVSSEDDSAVAYQWGNPYVYWYRNGSWERHQIGPDPPLSENQRSGHTQYGKMICLGTDRLIYYTRYRRPSVNYVDQLGVFKPDGRVKRVVEAIAKIKLLEEGRDAEAESVLIDSGALYQPFILELLSSDNQSGETQKSVRKEAYERITAAWENQDRSRDQFGPYSTGKIGGICNNDAGDVLISGQFGETRDPDFCGLLFRQRNGSWHQTPFPQSARIFAFGAFSGRRRNTVWVQPYSTGFPLEQVDLIEGRVINRHPVPGVGLRGIDRHGALYGFYINNIGFGPWASLRPTMLALRYRPDGRDNRQPLYGTSKKTTRRQPAILADGTIVATDDGGGVIRHDGRRWQTVMPVNRGQPHALLPARKANLVIADGIGPENMPAPNALGGQIRAARGHKYLTAIRDGFELSSGQASEMLPFLQSLIAEEFGPKPGVNQFSHRRRADPSLCADRAGNIWRLDSKQQVSIVIKGKWQDLTPRLVTFGMKQKWAGGAAFLSPVGSGKKVLISNLMSPRPGGISLFAEVIDGDVSLSKAPQVVGRRDFSFGSPNLSVRDSQGAMWAPGYRLTGNGGAYDDPGRVEAQLAWRIGDQGIDQTIENGGWAIHYDGPESTPAGIGDPGKVWLTDIRNGERHVSREFRIWQHGKIVQRLYVPAVPHSPFVISDRRGSVFVQTFFGLRHVYQSIDGRYHLGKVYKFPDIHGPWDGIGYSSKGDLLIHEFRYDNDGRNTPALVSHLWRIPWTNPVPQCDYEAPVEATRFAAQ</sequence>
<dbReference type="Proteomes" id="UP000317318">
    <property type="component" value="Chromosome"/>
</dbReference>
<dbReference type="EMBL" id="CP036268">
    <property type="protein sequence ID" value="QDT36093.1"/>
    <property type="molecule type" value="Genomic_DNA"/>
</dbReference>
<feature type="signal peptide" evidence="1">
    <location>
        <begin position="1"/>
        <end position="27"/>
    </location>
</feature>
<feature type="chain" id="PRO_5021794245" evidence="1">
    <location>
        <begin position="28"/>
        <end position="983"/>
    </location>
</feature>
<gene>
    <name evidence="2" type="ORF">Pan189_04480</name>
</gene>
<dbReference type="KEGG" id="svp:Pan189_04480"/>
<protein>
    <submittedName>
        <fullName evidence="2">Uncharacterized protein</fullName>
    </submittedName>
</protein>
<evidence type="ECO:0000256" key="1">
    <source>
        <dbReference type="SAM" id="SignalP"/>
    </source>
</evidence>
<evidence type="ECO:0000313" key="3">
    <source>
        <dbReference type="Proteomes" id="UP000317318"/>
    </source>
</evidence>
<accession>A0A517QWY3</accession>
<keyword evidence="1" id="KW-0732">Signal</keyword>
<organism evidence="2 3">
    <name type="scientific">Stratiformator vulcanicus</name>
    <dbReference type="NCBI Taxonomy" id="2527980"/>
    <lineage>
        <taxon>Bacteria</taxon>
        <taxon>Pseudomonadati</taxon>
        <taxon>Planctomycetota</taxon>
        <taxon>Planctomycetia</taxon>
        <taxon>Planctomycetales</taxon>
        <taxon>Planctomycetaceae</taxon>
        <taxon>Stratiformator</taxon>
    </lineage>
</organism>
<evidence type="ECO:0000313" key="2">
    <source>
        <dbReference type="EMBL" id="QDT36093.1"/>
    </source>
</evidence>
<name>A0A517QWY3_9PLAN</name>
<dbReference type="AlphaFoldDB" id="A0A517QWY3"/>
<reference evidence="2 3" key="1">
    <citation type="submission" date="2019-02" db="EMBL/GenBank/DDBJ databases">
        <title>Deep-cultivation of Planctomycetes and their phenomic and genomic characterization uncovers novel biology.</title>
        <authorList>
            <person name="Wiegand S."/>
            <person name="Jogler M."/>
            <person name="Boedeker C."/>
            <person name="Pinto D."/>
            <person name="Vollmers J."/>
            <person name="Rivas-Marin E."/>
            <person name="Kohn T."/>
            <person name="Peeters S.H."/>
            <person name="Heuer A."/>
            <person name="Rast P."/>
            <person name="Oberbeckmann S."/>
            <person name="Bunk B."/>
            <person name="Jeske O."/>
            <person name="Meyerdierks A."/>
            <person name="Storesund J.E."/>
            <person name="Kallscheuer N."/>
            <person name="Luecker S."/>
            <person name="Lage O.M."/>
            <person name="Pohl T."/>
            <person name="Merkel B.J."/>
            <person name="Hornburger P."/>
            <person name="Mueller R.-W."/>
            <person name="Bruemmer F."/>
            <person name="Labrenz M."/>
            <person name="Spormann A.M."/>
            <person name="Op den Camp H."/>
            <person name="Overmann J."/>
            <person name="Amann R."/>
            <person name="Jetten M.S.M."/>
            <person name="Mascher T."/>
            <person name="Medema M.H."/>
            <person name="Devos D.P."/>
            <person name="Kaster A.-K."/>
            <person name="Ovreas L."/>
            <person name="Rohde M."/>
            <person name="Galperin M.Y."/>
            <person name="Jogler C."/>
        </authorList>
    </citation>
    <scope>NUCLEOTIDE SEQUENCE [LARGE SCALE GENOMIC DNA]</scope>
    <source>
        <strain evidence="2 3">Pan189</strain>
    </source>
</reference>
<proteinExistence type="predicted"/>